<reference evidence="4" key="1">
    <citation type="journal article" date="2019" name="Int. J. Syst. Evol. Microbiol.">
        <title>The Global Catalogue of Microorganisms (GCM) 10K type strain sequencing project: providing services to taxonomists for standard genome sequencing and annotation.</title>
        <authorList>
            <consortium name="The Broad Institute Genomics Platform"/>
            <consortium name="The Broad Institute Genome Sequencing Center for Infectious Disease"/>
            <person name="Wu L."/>
            <person name="Ma J."/>
        </authorList>
    </citation>
    <scope>NUCLEOTIDE SEQUENCE [LARGE SCALE GENOMIC DNA]</scope>
    <source>
        <strain evidence="4">JCM 17939</strain>
    </source>
</reference>
<evidence type="ECO:0000256" key="1">
    <source>
        <dbReference type="SAM" id="MobiDB-lite"/>
    </source>
</evidence>
<dbReference type="PANTHER" id="PTHR33744">
    <property type="entry name" value="CARBOHYDRATE DIACID REGULATOR"/>
    <property type="match status" value="1"/>
</dbReference>
<dbReference type="Pfam" id="PF13556">
    <property type="entry name" value="HTH_30"/>
    <property type="match status" value="2"/>
</dbReference>
<proteinExistence type="predicted"/>
<dbReference type="RefSeq" id="WP_345432639.1">
    <property type="nucleotide sequence ID" value="NZ_BAABHK010000005.1"/>
</dbReference>
<dbReference type="InterPro" id="IPR051448">
    <property type="entry name" value="CdaR-like_regulators"/>
</dbReference>
<feature type="domain" description="PucR C-terminal helix-turn-helix" evidence="2">
    <location>
        <begin position="497"/>
        <end position="552"/>
    </location>
</feature>
<feature type="domain" description="PucR C-terminal helix-turn-helix" evidence="2">
    <location>
        <begin position="592"/>
        <end position="650"/>
    </location>
</feature>
<comment type="caution">
    <text evidence="3">The sequence shown here is derived from an EMBL/GenBank/DDBJ whole genome shotgun (WGS) entry which is preliminary data.</text>
</comment>
<evidence type="ECO:0000259" key="2">
    <source>
        <dbReference type="Pfam" id="PF13556"/>
    </source>
</evidence>
<dbReference type="PANTHER" id="PTHR33744:SF1">
    <property type="entry name" value="DNA-BINDING TRANSCRIPTIONAL ACTIVATOR ADER"/>
    <property type="match status" value="1"/>
</dbReference>
<dbReference type="EMBL" id="BAABHK010000005">
    <property type="protein sequence ID" value="GAA4627958.1"/>
    <property type="molecule type" value="Genomic_DNA"/>
</dbReference>
<dbReference type="Proteomes" id="UP001501442">
    <property type="component" value="Unassembled WGS sequence"/>
</dbReference>
<keyword evidence="4" id="KW-1185">Reference proteome</keyword>
<gene>
    <name evidence="3" type="ORF">GCM10023196_042330</name>
</gene>
<protein>
    <recommendedName>
        <fullName evidence="2">PucR C-terminal helix-turn-helix domain-containing protein</fullName>
    </recommendedName>
</protein>
<name>A0ABP8UE30_9ACTN</name>
<accession>A0ABP8UE30</accession>
<dbReference type="InterPro" id="IPR025736">
    <property type="entry name" value="PucR_C-HTH_dom"/>
</dbReference>
<feature type="region of interest" description="Disordered" evidence="1">
    <location>
        <begin position="94"/>
        <end position="118"/>
    </location>
</feature>
<evidence type="ECO:0000313" key="4">
    <source>
        <dbReference type="Proteomes" id="UP001501442"/>
    </source>
</evidence>
<dbReference type="InterPro" id="IPR042070">
    <property type="entry name" value="PucR_C-HTH_sf"/>
</dbReference>
<organism evidence="3 4">
    <name type="scientific">Actinoallomurus vinaceus</name>
    <dbReference type="NCBI Taxonomy" id="1080074"/>
    <lineage>
        <taxon>Bacteria</taxon>
        <taxon>Bacillati</taxon>
        <taxon>Actinomycetota</taxon>
        <taxon>Actinomycetes</taxon>
        <taxon>Streptosporangiales</taxon>
        <taxon>Thermomonosporaceae</taxon>
        <taxon>Actinoallomurus</taxon>
    </lineage>
</organism>
<sequence>MPTLSALVRSIGLRLLAEGDGERQDVGSAVILPEAGSADWPDTGTGLFEGVLVIVPNPYEDSRDHTETILRRLGDAGAAGLVLAGGTARASAPDLPGLAGGPAGADAPDLPNLAGGPAAAGDADLPNLAGGPAGAGDAGLSGLVDLAARHRLPLLTSPMAPAQVWAAVTTALREDRESAAGHARDLHEMQRAATRADGVERLLRWLTRRIGASVVLVDRTGRPRHAFPTGSDGVLDRVTEEIERVMTGAARAVAADLDKGVVHVQSIGEGDTGAVLVVARERRLSPPERRLVGDASRLLGLRWRADDADRRRRRLDRAETYTREAVLHLLMVGDLQAARRVAGTLGPPLAETIRVFVLECAAETRDRSVAYCDRVSEGRAWIVRCPVYRRHVIVIAPADDGPDVLDDALRVFAGRTGGVDIGGSEPVALGDLASGYAQAFHALAVARGSAGHYARFSPRGDLAALLRPRAWGWAQATLEPLSRYRPDRGQDPDAAELTATLRSWLDFYGGAARQLKIHRNTLAARLRHIERLLGYRLDDVGTQARMQLALRVLDGPGGGDPAPLDVLLDDPEVRRWADLQIAPLLRRDQDLLVKTLRVWLDNDARVEAAAAALGLSAPGMRKRLIRVEEILGRSLVSGPSARYDLWFALTVHGG</sequence>
<feature type="compositionally biased region" description="Low complexity" evidence="1">
    <location>
        <begin position="104"/>
        <end position="118"/>
    </location>
</feature>
<evidence type="ECO:0000313" key="3">
    <source>
        <dbReference type="EMBL" id="GAA4627958.1"/>
    </source>
</evidence>
<dbReference type="Gene3D" id="1.10.10.2840">
    <property type="entry name" value="PucR C-terminal helix-turn-helix domain"/>
    <property type="match status" value="2"/>
</dbReference>